<keyword evidence="5" id="KW-1185">Reference proteome</keyword>
<evidence type="ECO:0000313" key="2">
    <source>
        <dbReference type="EMBL" id="KAK0311731.1"/>
    </source>
</evidence>
<feature type="compositionally biased region" description="Basic and acidic residues" evidence="1">
    <location>
        <begin position="59"/>
        <end position="77"/>
    </location>
</feature>
<dbReference type="EMBL" id="JAUJLE010000315">
    <property type="protein sequence ID" value="KAK0961256.1"/>
    <property type="molecule type" value="Genomic_DNA"/>
</dbReference>
<dbReference type="Proteomes" id="UP001175353">
    <property type="component" value="Unassembled WGS sequence"/>
</dbReference>
<proteinExistence type="predicted"/>
<protein>
    <submittedName>
        <fullName evidence="2">Uncharacterized protein</fullName>
    </submittedName>
</protein>
<dbReference type="EMBL" id="JASUXU010000067">
    <property type="protein sequence ID" value="KAK0311731.1"/>
    <property type="molecule type" value="Genomic_DNA"/>
</dbReference>
<evidence type="ECO:0000313" key="4">
    <source>
        <dbReference type="Proteomes" id="UP001168146"/>
    </source>
</evidence>
<dbReference type="AlphaFoldDB" id="A0AAN6FAH2"/>
<gene>
    <name evidence="2" type="ORF">LTR82_014103</name>
    <name evidence="3" type="ORF">LTR91_019985</name>
</gene>
<name>A0AAN6FAH2_9PEZI</name>
<dbReference type="Proteomes" id="UP001168146">
    <property type="component" value="Unassembled WGS sequence"/>
</dbReference>
<evidence type="ECO:0000256" key="1">
    <source>
        <dbReference type="SAM" id="MobiDB-lite"/>
    </source>
</evidence>
<evidence type="ECO:0000313" key="5">
    <source>
        <dbReference type="Proteomes" id="UP001175353"/>
    </source>
</evidence>
<comment type="caution">
    <text evidence="2">The sequence shown here is derived from an EMBL/GenBank/DDBJ whole genome shotgun (WGS) entry which is preliminary data.</text>
</comment>
<feature type="region of interest" description="Disordered" evidence="1">
    <location>
        <begin position="1"/>
        <end position="77"/>
    </location>
</feature>
<reference evidence="3" key="2">
    <citation type="submission" date="2023-06" db="EMBL/GenBank/DDBJ databases">
        <title>Black Yeasts Isolated from many extreme environments.</title>
        <authorList>
            <person name="Coleine C."/>
            <person name="Stajich J.E."/>
            <person name="Selbmann L."/>
        </authorList>
    </citation>
    <scope>NUCLEOTIDE SEQUENCE</scope>
    <source>
        <strain evidence="3">CCFEE 5200</strain>
    </source>
</reference>
<sequence>MPRIARAADPHLTPGFPRDGAARQRGTAVTCAGKRQTTMRQRPYERPQQSPREVLIGDIDSKSGEHTVKKISGDLKA</sequence>
<organism evidence="2 4">
    <name type="scientific">Friedmanniomyces endolithicus</name>
    <dbReference type="NCBI Taxonomy" id="329885"/>
    <lineage>
        <taxon>Eukaryota</taxon>
        <taxon>Fungi</taxon>
        <taxon>Dikarya</taxon>
        <taxon>Ascomycota</taxon>
        <taxon>Pezizomycotina</taxon>
        <taxon>Dothideomycetes</taxon>
        <taxon>Dothideomycetidae</taxon>
        <taxon>Mycosphaerellales</taxon>
        <taxon>Teratosphaeriaceae</taxon>
        <taxon>Friedmanniomyces</taxon>
    </lineage>
</organism>
<evidence type="ECO:0000313" key="3">
    <source>
        <dbReference type="EMBL" id="KAK0961256.1"/>
    </source>
</evidence>
<accession>A0AAN6FAH2</accession>
<reference evidence="2" key="1">
    <citation type="submission" date="2021-12" db="EMBL/GenBank/DDBJ databases">
        <title>Black yeast isolated from Biological Soil Crust.</title>
        <authorList>
            <person name="Kurbessoian T."/>
        </authorList>
    </citation>
    <scope>NUCLEOTIDE SEQUENCE</scope>
    <source>
        <strain evidence="2">CCFEE 5208</strain>
    </source>
</reference>